<comment type="caution">
    <text evidence="2">The sequence shown here is derived from an EMBL/GenBank/DDBJ whole genome shotgun (WGS) entry which is preliminary data.</text>
</comment>
<keyword evidence="3" id="KW-1185">Reference proteome</keyword>
<sequence>MKPYLHILVIALSFFSFQLSGQEKIEYDSTKTVYLTTKDKAVYRGKITDQSDNKVFLQTEKFGLLHIYKEDIREIEIVDGQLIKKGKVWHDHIYATRYILSGNAIPLEKGQGYYNNLWIFSNNLNYGITNNFSVSTGVFTVFDGSSGIGLPFWVSAKYSFNKIGQNMYFSIGAMGLKVFNVDMPVLGAIYGATTFGDKNRNLTLGLGVPYQHGYGLVKYPLGKISGAIRVSKSTYLTLEGFIAGINFIENQDLGEGMLLTIGGKSGSKNISFNYGAILAFDFAYPSFIVGIPVFGITVPFGKK</sequence>
<evidence type="ECO:0000313" key="3">
    <source>
        <dbReference type="Proteomes" id="UP001209885"/>
    </source>
</evidence>
<dbReference type="Proteomes" id="UP001209885">
    <property type="component" value="Unassembled WGS sequence"/>
</dbReference>
<evidence type="ECO:0000313" key="2">
    <source>
        <dbReference type="EMBL" id="MCX2742793.1"/>
    </source>
</evidence>
<reference evidence="2 3" key="1">
    <citation type="submission" date="2022-11" db="EMBL/GenBank/DDBJ databases">
        <title>The characterization of three novel Bacteroidetes species and genomic analysis of their roles in tidal elemental geochemical cycles.</title>
        <authorList>
            <person name="Ma K."/>
        </authorList>
    </citation>
    <scope>NUCLEOTIDE SEQUENCE [LARGE SCALE GENOMIC DNA]</scope>
    <source>
        <strain evidence="2 3">M17</strain>
    </source>
</reference>
<dbReference type="RefSeq" id="WP_266055114.1">
    <property type="nucleotide sequence ID" value="NZ_JAPFQN010000002.1"/>
</dbReference>
<dbReference type="EMBL" id="JAPFQN010000002">
    <property type="protein sequence ID" value="MCX2742793.1"/>
    <property type="molecule type" value="Genomic_DNA"/>
</dbReference>
<gene>
    <name evidence="2" type="ORF">OO013_02885</name>
</gene>
<proteinExistence type="predicted"/>
<evidence type="ECO:0000256" key="1">
    <source>
        <dbReference type="SAM" id="SignalP"/>
    </source>
</evidence>
<organism evidence="2 3">
    <name type="scientific">Mangrovivirga halotolerans</name>
    <dbReference type="NCBI Taxonomy" id="2993936"/>
    <lineage>
        <taxon>Bacteria</taxon>
        <taxon>Pseudomonadati</taxon>
        <taxon>Bacteroidota</taxon>
        <taxon>Cytophagia</taxon>
        <taxon>Cytophagales</taxon>
        <taxon>Mangrovivirgaceae</taxon>
        <taxon>Mangrovivirga</taxon>
    </lineage>
</organism>
<name>A0ABT3RLV1_9BACT</name>
<accession>A0ABT3RLV1</accession>
<feature type="chain" id="PRO_5045330204" evidence="1">
    <location>
        <begin position="22"/>
        <end position="303"/>
    </location>
</feature>
<keyword evidence="1" id="KW-0732">Signal</keyword>
<protein>
    <submittedName>
        <fullName evidence="2">Uncharacterized protein</fullName>
    </submittedName>
</protein>
<feature type="signal peptide" evidence="1">
    <location>
        <begin position="1"/>
        <end position="21"/>
    </location>
</feature>